<evidence type="ECO:0000259" key="2">
    <source>
        <dbReference type="Pfam" id="PF04892"/>
    </source>
</evidence>
<feature type="transmembrane region" description="Helical" evidence="1">
    <location>
        <begin position="7"/>
        <end position="24"/>
    </location>
</feature>
<dbReference type="InterPro" id="IPR006976">
    <property type="entry name" value="VanZ-like"/>
</dbReference>
<dbReference type="Proteomes" id="UP000306192">
    <property type="component" value="Unassembled WGS sequence"/>
</dbReference>
<dbReference type="OrthoDB" id="3787741at2"/>
<gene>
    <name evidence="3" type="ORF">D4765_13200</name>
</gene>
<protein>
    <submittedName>
        <fullName evidence="3">VanZ family protein</fullName>
    </submittedName>
</protein>
<organism evidence="3 4">
    <name type="scientific">Subtercola vilae</name>
    <dbReference type="NCBI Taxonomy" id="2056433"/>
    <lineage>
        <taxon>Bacteria</taxon>
        <taxon>Bacillati</taxon>
        <taxon>Actinomycetota</taxon>
        <taxon>Actinomycetes</taxon>
        <taxon>Micrococcales</taxon>
        <taxon>Microbacteriaceae</taxon>
        <taxon>Subtercola</taxon>
    </lineage>
</organism>
<dbReference type="EMBL" id="QYRT01000027">
    <property type="protein sequence ID" value="TIH34342.1"/>
    <property type="molecule type" value="Genomic_DNA"/>
</dbReference>
<proteinExistence type="predicted"/>
<keyword evidence="1" id="KW-0812">Transmembrane</keyword>
<dbReference type="AlphaFoldDB" id="A0A4T2BTL7"/>
<feature type="transmembrane region" description="Helical" evidence="1">
    <location>
        <begin position="60"/>
        <end position="78"/>
    </location>
</feature>
<dbReference type="InterPro" id="IPR053150">
    <property type="entry name" value="Teicoplanin_resist-assoc"/>
</dbReference>
<dbReference type="PANTHER" id="PTHR36834">
    <property type="entry name" value="MEMBRANE PROTEIN-RELATED"/>
    <property type="match status" value="1"/>
</dbReference>
<name>A0A4T2BTL7_9MICO</name>
<sequence>MFRRHPVLSAITLAYLGVVAWVTLGPQPLDDKAQGLLYQVLRVFSRHTPTEWITYDRVEFIANIAMFVPVGLFLLLLFGRRQWWLAILVGFLMTVSIETAQLFLPGRVSDVRDVVSNTSGATVGVLVGLVLTASKARRLRRARQPQRA</sequence>
<reference evidence="3 4" key="1">
    <citation type="journal article" date="2019" name="Microorganisms">
        <title>Systematic Affiliation and Genome Analysis of Subtercola vilae DB165(T) with Particular Emphasis on Cold Adaptation of an Isolate from a High-Altitude Cold Volcano Lake.</title>
        <authorList>
            <person name="Villalobos A.S."/>
            <person name="Wiese J."/>
            <person name="Imhoff J.F."/>
            <person name="Dorador C."/>
            <person name="Keller A."/>
            <person name="Hentschel U."/>
        </authorList>
    </citation>
    <scope>NUCLEOTIDE SEQUENCE [LARGE SCALE GENOMIC DNA]</scope>
    <source>
        <strain evidence="3 4">DB165</strain>
    </source>
</reference>
<dbReference type="PANTHER" id="PTHR36834:SF1">
    <property type="entry name" value="INTEGRAL MEMBRANE PROTEIN"/>
    <property type="match status" value="1"/>
</dbReference>
<keyword evidence="1" id="KW-1133">Transmembrane helix</keyword>
<keyword evidence="4" id="KW-1185">Reference proteome</keyword>
<dbReference type="NCBIfam" id="NF037970">
    <property type="entry name" value="vanZ_1"/>
    <property type="match status" value="1"/>
</dbReference>
<dbReference type="Pfam" id="PF04892">
    <property type="entry name" value="VanZ"/>
    <property type="match status" value="1"/>
</dbReference>
<keyword evidence="1" id="KW-0472">Membrane</keyword>
<feature type="domain" description="VanZ-like" evidence="2">
    <location>
        <begin position="13"/>
        <end position="129"/>
    </location>
</feature>
<dbReference type="RefSeq" id="WP_136642761.1">
    <property type="nucleotide sequence ID" value="NZ_QYRT01000027.1"/>
</dbReference>
<evidence type="ECO:0000256" key="1">
    <source>
        <dbReference type="SAM" id="Phobius"/>
    </source>
</evidence>
<accession>A0A4T2BTL7</accession>
<evidence type="ECO:0000313" key="4">
    <source>
        <dbReference type="Proteomes" id="UP000306192"/>
    </source>
</evidence>
<feature type="transmembrane region" description="Helical" evidence="1">
    <location>
        <begin position="115"/>
        <end position="133"/>
    </location>
</feature>
<evidence type="ECO:0000313" key="3">
    <source>
        <dbReference type="EMBL" id="TIH34342.1"/>
    </source>
</evidence>
<comment type="caution">
    <text evidence="3">The sequence shown here is derived from an EMBL/GenBank/DDBJ whole genome shotgun (WGS) entry which is preliminary data.</text>
</comment>
<feature type="transmembrane region" description="Helical" evidence="1">
    <location>
        <begin position="83"/>
        <end position="103"/>
    </location>
</feature>